<feature type="chain" id="PRO_5042187333" evidence="2">
    <location>
        <begin position="21"/>
        <end position="688"/>
    </location>
</feature>
<gene>
    <name evidence="3" type="ORF">GHT06_005853</name>
</gene>
<evidence type="ECO:0000313" key="4">
    <source>
        <dbReference type="Proteomes" id="UP000820818"/>
    </source>
</evidence>
<dbReference type="EMBL" id="WJBH02000023">
    <property type="protein sequence ID" value="KAI9551256.1"/>
    <property type="molecule type" value="Genomic_DNA"/>
</dbReference>
<reference evidence="3" key="1">
    <citation type="submission" date="2022-05" db="EMBL/GenBank/DDBJ databases">
        <title>A multi-omics perspective on studying reproductive biology in Daphnia sinensis.</title>
        <authorList>
            <person name="Jia J."/>
        </authorList>
    </citation>
    <scope>NUCLEOTIDE SEQUENCE</scope>
    <source>
        <strain evidence="3">WSL</strain>
    </source>
</reference>
<protein>
    <submittedName>
        <fullName evidence="3">Uncharacterized protein</fullName>
    </submittedName>
</protein>
<feature type="region of interest" description="Disordered" evidence="1">
    <location>
        <begin position="656"/>
        <end position="688"/>
    </location>
</feature>
<keyword evidence="2" id="KW-0732">Signal</keyword>
<evidence type="ECO:0000313" key="3">
    <source>
        <dbReference type="EMBL" id="KAI9551256.1"/>
    </source>
</evidence>
<keyword evidence="4" id="KW-1185">Reference proteome</keyword>
<dbReference type="AlphaFoldDB" id="A0AAD5KFX1"/>
<feature type="signal peptide" evidence="2">
    <location>
        <begin position="1"/>
        <end position="20"/>
    </location>
</feature>
<comment type="caution">
    <text evidence="3">The sequence shown here is derived from an EMBL/GenBank/DDBJ whole genome shotgun (WGS) entry which is preliminary data.</text>
</comment>
<evidence type="ECO:0000256" key="1">
    <source>
        <dbReference type="SAM" id="MobiDB-lite"/>
    </source>
</evidence>
<dbReference type="Proteomes" id="UP000820818">
    <property type="component" value="Unassembled WGS sequence"/>
</dbReference>
<organism evidence="3 4">
    <name type="scientific">Daphnia sinensis</name>
    <dbReference type="NCBI Taxonomy" id="1820382"/>
    <lineage>
        <taxon>Eukaryota</taxon>
        <taxon>Metazoa</taxon>
        <taxon>Ecdysozoa</taxon>
        <taxon>Arthropoda</taxon>
        <taxon>Crustacea</taxon>
        <taxon>Branchiopoda</taxon>
        <taxon>Diplostraca</taxon>
        <taxon>Cladocera</taxon>
        <taxon>Anomopoda</taxon>
        <taxon>Daphniidae</taxon>
        <taxon>Daphnia</taxon>
        <taxon>Daphnia similis group</taxon>
    </lineage>
</organism>
<accession>A0AAD5KFX1</accession>
<name>A0AAD5KFX1_9CRUS</name>
<sequence>MFRLIVTSLLALFLLVPSAAFNATVCNCDNAVNLGFLKTDEGECEYQAAPTPPKPITYAVYSTLPEVKRFAGHTCSMWEVTTTVYKDFWQWNQVSHSRKPIEIDAAMCRRMRDSRQCRGKAMDIIGPETFALEGYPFVETSWLQTTTEKMTNCRLEEVTLQTECPNCTISSPLGDIPGAISGSFKHNLVTLVWEDSWKESKPCELRLVEKVGASVSVLQCTAQNVTFETVFTSCGAQPKIGNQTISVEGWELTKYSECYWHANFVNFNGKAHTFKNNTWTPINPTLITHGRRLIDAAPLEVDNSLGMIMQLHPTVISHPLAPSKIMADILAYIQMGYVTEMSGERHVDTILVHPGQADDISFTARMGRWLRNFGALSGIGVSIALAFRFCGLGSWLTPPQSIRHDIELAPQVNPGTAPSAPVTIVNIPTPSAPAGVNVPTRPGMTYQPPPTAHSLRLAQQREAAALLLQSFFLHFMDDRKNQKGGRAAWIPDSDEEDILYYADYSSDLEEFQYVPACPDGEEDILYCADDPYADEVMYDADVSGDTDGASLFSVADNWEGNSFSSCTSTIILDPAALLQDRASPYCLSPASDIQERGIHVAALNDSIARLRGEQCNVSVVSSHYSLDSDEEDLAMARYVERTYRLPSQRGREYRCPAFKLEGSQTDTGSEEGGGWPRSSTPKPDRSSY</sequence>
<proteinExistence type="predicted"/>
<evidence type="ECO:0000256" key="2">
    <source>
        <dbReference type="SAM" id="SignalP"/>
    </source>
</evidence>